<dbReference type="InterPro" id="IPR029063">
    <property type="entry name" value="SAM-dependent_MTases_sf"/>
</dbReference>
<dbReference type="Gene3D" id="2.30.140.10">
    <property type="entry name" value="Spermidine synthase, tetramerisation domain"/>
    <property type="match status" value="1"/>
</dbReference>
<dbReference type="Gene3D" id="3.60.90.10">
    <property type="entry name" value="S-adenosylmethionine decarboxylase"/>
    <property type="match status" value="1"/>
</dbReference>
<sequence>MSKINPNVDNIQNMGAHIMLDFHNVEKIDLSDAKKIQGIFEAALKLTDCNVCDKRVKVFPDGQVSLIFLLSESHMSFHSWPSEKCATVDFYNCGQNSRFNCRTVEEQLCNAFGWECCTSNIIMNRGTEAKLITNDYSHKTDIFKGLRAITRVRSRFQDIRVYDSKYLGRVLVIDGQVQMCNGLPDNYSNDMTETIFNKDTEYDNVLIIGGGDLKIAHKLYNEYPKIKKITLCEIDPIVMEITEQYFPELQLTEEMKQKIEIINVDGSEFLKQSGDLKYDGVIVDCSDVCGDDSLSCSLFTNDFYKRLLGALKPGASFSQMLTIDEVKPQFISMIENSGFECNIDFVITQTPEYGSCTPIGVVTLPKTLRSQRN</sequence>
<dbReference type="OrthoDB" id="305826at2759"/>
<evidence type="ECO:0000259" key="12">
    <source>
        <dbReference type="PROSITE" id="PS51006"/>
    </source>
</evidence>
<dbReference type="AlphaFoldDB" id="I7M065"/>
<evidence type="ECO:0000256" key="6">
    <source>
        <dbReference type="ARBA" id="ARBA00023115"/>
    </source>
</evidence>
<keyword evidence="5" id="KW-0068">Autocatalytic cleavage</keyword>
<keyword evidence="14" id="KW-1185">Reference proteome</keyword>
<dbReference type="RefSeq" id="XP_001033229.2">
    <property type="nucleotide sequence ID" value="XM_001033229.3"/>
</dbReference>
<name>I7M065_TETTS</name>
<dbReference type="InterPro" id="IPR003826">
    <property type="entry name" value="AdoMetDC_fam_prok"/>
</dbReference>
<dbReference type="Proteomes" id="UP000009168">
    <property type="component" value="Unassembled WGS sequence"/>
</dbReference>
<keyword evidence="6 11" id="KW-0620">Polyamine biosynthesis</keyword>
<feature type="domain" description="PABS" evidence="12">
    <location>
        <begin position="129"/>
        <end position="366"/>
    </location>
</feature>
<dbReference type="InterPro" id="IPR001045">
    <property type="entry name" value="Spermi_synthase"/>
</dbReference>
<dbReference type="SUPFAM" id="SSF53335">
    <property type="entry name" value="S-adenosyl-L-methionine-dependent methyltransferases"/>
    <property type="match status" value="1"/>
</dbReference>
<dbReference type="GeneID" id="7824468"/>
<evidence type="ECO:0000256" key="1">
    <source>
        <dbReference type="ARBA" id="ARBA00001928"/>
    </source>
</evidence>
<evidence type="ECO:0000313" key="13">
    <source>
        <dbReference type="EMBL" id="EAR85566.2"/>
    </source>
</evidence>
<dbReference type="Pfam" id="PF17284">
    <property type="entry name" value="Spermine_synt_N"/>
    <property type="match status" value="1"/>
</dbReference>
<dbReference type="GO" id="GO:0008295">
    <property type="term" value="P:spermidine biosynthetic process"/>
    <property type="evidence" value="ECO:0007669"/>
    <property type="project" value="InterPro"/>
</dbReference>
<evidence type="ECO:0000256" key="10">
    <source>
        <dbReference type="ARBA" id="ARBA00023317"/>
    </source>
</evidence>
<keyword evidence="8" id="KW-0456">Lyase</keyword>
<dbReference type="GO" id="GO:0005829">
    <property type="term" value="C:cytosol"/>
    <property type="evidence" value="ECO:0007669"/>
    <property type="project" value="TreeGrafter"/>
</dbReference>
<proteinExistence type="inferred from homology"/>
<keyword evidence="9" id="KW-0704">Schiff base</keyword>
<evidence type="ECO:0000256" key="8">
    <source>
        <dbReference type="ARBA" id="ARBA00023239"/>
    </source>
</evidence>
<dbReference type="CDD" id="cd02440">
    <property type="entry name" value="AdoMet_MTases"/>
    <property type="match status" value="1"/>
</dbReference>
<comment type="cofactor">
    <cofactor evidence="1">
        <name>pyruvate</name>
        <dbReference type="ChEBI" id="CHEBI:15361"/>
    </cofactor>
</comment>
<evidence type="ECO:0000313" key="14">
    <source>
        <dbReference type="Proteomes" id="UP000009168"/>
    </source>
</evidence>
<dbReference type="InterPro" id="IPR037163">
    <property type="entry name" value="Spermidine_synt_N_sf"/>
</dbReference>
<evidence type="ECO:0000256" key="5">
    <source>
        <dbReference type="ARBA" id="ARBA00022813"/>
    </source>
</evidence>
<evidence type="ECO:0000256" key="4">
    <source>
        <dbReference type="ARBA" id="ARBA00022793"/>
    </source>
</evidence>
<feature type="active site" description="Proton acceptor" evidence="11">
    <location>
        <position position="284"/>
    </location>
</feature>
<dbReference type="PANTHER" id="PTHR11558">
    <property type="entry name" value="SPERMIDINE/SPERMINE SYNTHASE"/>
    <property type="match status" value="1"/>
</dbReference>
<dbReference type="InterPro" id="IPR030374">
    <property type="entry name" value="PABS"/>
</dbReference>
<keyword evidence="3 11" id="KW-0808">Transferase</keyword>
<evidence type="ECO:0000256" key="2">
    <source>
        <dbReference type="ARBA" id="ARBA00007867"/>
    </source>
</evidence>
<dbReference type="Pfam" id="PF01564">
    <property type="entry name" value="Spermine_synth"/>
    <property type="match status" value="1"/>
</dbReference>
<keyword evidence="7" id="KW-0865">Zymogen</keyword>
<evidence type="ECO:0000256" key="3">
    <source>
        <dbReference type="ARBA" id="ARBA00022679"/>
    </source>
</evidence>
<evidence type="ECO:0000256" key="9">
    <source>
        <dbReference type="ARBA" id="ARBA00023270"/>
    </source>
</evidence>
<dbReference type="KEGG" id="tet:TTHERM_00419690"/>
<keyword evidence="4" id="KW-0210">Decarboxylase</keyword>
<dbReference type="PANTHER" id="PTHR11558:SF11">
    <property type="entry name" value="SPERMIDINE SYNTHASE"/>
    <property type="match status" value="1"/>
</dbReference>
<dbReference type="FunCoup" id="I7M065">
    <property type="interactions" value="400"/>
</dbReference>
<dbReference type="GO" id="GO:0004766">
    <property type="term" value="F:spermidine synthase activity"/>
    <property type="evidence" value="ECO:0007669"/>
    <property type="project" value="TreeGrafter"/>
</dbReference>
<dbReference type="SUPFAM" id="SSF56276">
    <property type="entry name" value="S-adenosylmethionine decarboxylase"/>
    <property type="match status" value="1"/>
</dbReference>
<accession>I7M065</accession>
<evidence type="ECO:0000256" key="11">
    <source>
        <dbReference type="PROSITE-ProRule" id="PRU00354"/>
    </source>
</evidence>
<dbReference type="eggNOG" id="KOG1562">
    <property type="taxonomic scope" value="Eukaryota"/>
</dbReference>
<keyword evidence="10" id="KW-0670">Pyruvate</keyword>
<reference evidence="14" key="1">
    <citation type="journal article" date="2006" name="PLoS Biol.">
        <title>Macronuclear genome sequence of the ciliate Tetrahymena thermophila, a model eukaryote.</title>
        <authorList>
            <person name="Eisen J.A."/>
            <person name="Coyne R.S."/>
            <person name="Wu M."/>
            <person name="Wu D."/>
            <person name="Thiagarajan M."/>
            <person name="Wortman J.R."/>
            <person name="Badger J.H."/>
            <person name="Ren Q."/>
            <person name="Amedeo P."/>
            <person name="Jones K.M."/>
            <person name="Tallon L.J."/>
            <person name="Delcher A.L."/>
            <person name="Salzberg S.L."/>
            <person name="Silva J.C."/>
            <person name="Haas B.J."/>
            <person name="Majoros W.H."/>
            <person name="Farzad M."/>
            <person name="Carlton J.M."/>
            <person name="Smith R.K. Jr."/>
            <person name="Garg J."/>
            <person name="Pearlman R.E."/>
            <person name="Karrer K.M."/>
            <person name="Sun L."/>
            <person name="Manning G."/>
            <person name="Elde N.C."/>
            <person name="Turkewitz A.P."/>
            <person name="Asai D.J."/>
            <person name="Wilkes D.E."/>
            <person name="Wang Y."/>
            <person name="Cai H."/>
            <person name="Collins K."/>
            <person name="Stewart B.A."/>
            <person name="Lee S.R."/>
            <person name="Wilamowska K."/>
            <person name="Weinberg Z."/>
            <person name="Ruzzo W.L."/>
            <person name="Wloga D."/>
            <person name="Gaertig J."/>
            <person name="Frankel J."/>
            <person name="Tsao C.-C."/>
            <person name="Gorovsky M.A."/>
            <person name="Keeling P.J."/>
            <person name="Waller R.F."/>
            <person name="Patron N.J."/>
            <person name="Cherry J.M."/>
            <person name="Stover N.A."/>
            <person name="Krieger C.J."/>
            <person name="del Toro C."/>
            <person name="Ryder H.F."/>
            <person name="Williamson S.C."/>
            <person name="Barbeau R.A."/>
            <person name="Hamilton E.P."/>
            <person name="Orias E."/>
        </authorList>
    </citation>
    <scope>NUCLEOTIDE SEQUENCE [LARGE SCALE GENOMIC DNA]</scope>
    <source>
        <strain evidence="14">SB210</strain>
    </source>
</reference>
<dbReference type="InterPro" id="IPR035246">
    <property type="entry name" value="Spermidine_synt_N"/>
</dbReference>
<organism evidence="13 14">
    <name type="scientific">Tetrahymena thermophila (strain SB210)</name>
    <dbReference type="NCBI Taxonomy" id="312017"/>
    <lineage>
        <taxon>Eukaryota</taxon>
        <taxon>Sar</taxon>
        <taxon>Alveolata</taxon>
        <taxon>Ciliophora</taxon>
        <taxon>Intramacronucleata</taxon>
        <taxon>Oligohymenophorea</taxon>
        <taxon>Hymenostomatida</taxon>
        <taxon>Tetrahymenina</taxon>
        <taxon>Tetrahymenidae</taxon>
        <taxon>Tetrahymena</taxon>
    </lineage>
</organism>
<dbReference type="InParanoid" id="I7M065"/>
<dbReference type="InterPro" id="IPR016067">
    <property type="entry name" value="S-AdoMet_deCO2ase_core"/>
</dbReference>
<dbReference type="HOGENOM" id="CLU_749044_0_0_1"/>
<protein>
    <submittedName>
        <fullName evidence="13">Spermine/spermidine synthase</fullName>
    </submittedName>
</protein>
<dbReference type="HAMAP" id="MF_00198">
    <property type="entry name" value="Spermidine_synth"/>
    <property type="match status" value="1"/>
</dbReference>
<dbReference type="Gene3D" id="3.40.50.150">
    <property type="entry name" value="Vaccinia Virus protein VP39"/>
    <property type="match status" value="1"/>
</dbReference>
<dbReference type="GO" id="GO:0004014">
    <property type="term" value="F:adenosylmethionine decarboxylase activity"/>
    <property type="evidence" value="ECO:0007669"/>
    <property type="project" value="InterPro"/>
</dbReference>
<dbReference type="Pfam" id="PF02675">
    <property type="entry name" value="AdoMet_dc"/>
    <property type="match status" value="1"/>
</dbReference>
<dbReference type="STRING" id="312017.I7M065"/>
<comment type="similarity">
    <text evidence="2">Belongs to the spermidine/spermine synthase family.</text>
</comment>
<evidence type="ECO:0000256" key="7">
    <source>
        <dbReference type="ARBA" id="ARBA00023145"/>
    </source>
</evidence>
<gene>
    <name evidence="13" type="ORF">TTHERM_00419690</name>
</gene>
<dbReference type="PROSITE" id="PS51006">
    <property type="entry name" value="PABS_2"/>
    <property type="match status" value="1"/>
</dbReference>
<dbReference type="EMBL" id="GG662536">
    <property type="protein sequence ID" value="EAR85566.2"/>
    <property type="molecule type" value="Genomic_DNA"/>
</dbReference>